<accession>A0A1Y5RRA3</accession>
<keyword evidence="6" id="KW-0670">Pyruvate</keyword>
<keyword evidence="2 5" id="KW-0808">Transferase</keyword>
<dbReference type="AlphaFoldDB" id="A0A1Y5RRA3"/>
<dbReference type="NCBIfam" id="NF003742">
    <property type="entry name" value="PRK05339.1"/>
    <property type="match status" value="1"/>
</dbReference>
<proteinExistence type="inferred from homology"/>
<keyword evidence="7" id="KW-1185">Reference proteome</keyword>
<dbReference type="OrthoDB" id="9782201at2"/>
<comment type="function">
    <text evidence="5">Bifunctional serine/threonine kinase and phosphorylase involved in the regulation of the pyruvate, phosphate dikinase (PPDK) by catalyzing its phosphorylation/dephosphorylation.</text>
</comment>
<evidence type="ECO:0000256" key="4">
    <source>
        <dbReference type="ARBA" id="ARBA00022777"/>
    </source>
</evidence>
<organism evidence="6 7">
    <name type="scientific">Oceanibacterium hippocampi</name>
    <dbReference type="NCBI Taxonomy" id="745714"/>
    <lineage>
        <taxon>Bacteria</taxon>
        <taxon>Pseudomonadati</taxon>
        <taxon>Pseudomonadota</taxon>
        <taxon>Alphaproteobacteria</taxon>
        <taxon>Sneathiellales</taxon>
        <taxon>Sneathiellaceae</taxon>
        <taxon>Oceanibacterium</taxon>
    </lineage>
</organism>
<dbReference type="GO" id="GO:0005524">
    <property type="term" value="F:ATP binding"/>
    <property type="evidence" value="ECO:0007669"/>
    <property type="project" value="InterPro"/>
</dbReference>
<evidence type="ECO:0000256" key="3">
    <source>
        <dbReference type="ARBA" id="ARBA00022741"/>
    </source>
</evidence>
<feature type="binding site" evidence="5">
    <location>
        <begin position="149"/>
        <end position="156"/>
    </location>
    <ligand>
        <name>ADP</name>
        <dbReference type="ChEBI" id="CHEBI:456216"/>
    </ligand>
</feature>
<gene>
    <name evidence="6" type="primary">yqfL</name>
    <name evidence="6" type="ORF">OCH7691_00514</name>
</gene>
<dbReference type="RefSeq" id="WP_085881849.1">
    <property type="nucleotide sequence ID" value="NZ_FWFR01000001.1"/>
</dbReference>
<evidence type="ECO:0000256" key="5">
    <source>
        <dbReference type="HAMAP-Rule" id="MF_00921"/>
    </source>
</evidence>
<dbReference type="InterPro" id="IPR026565">
    <property type="entry name" value="PPDK_reg"/>
</dbReference>
<evidence type="ECO:0000256" key="2">
    <source>
        <dbReference type="ARBA" id="ARBA00022679"/>
    </source>
</evidence>
<dbReference type="EMBL" id="FWFR01000001">
    <property type="protein sequence ID" value="SLN20813.1"/>
    <property type="molecule type" value="Genomic_DNA"/>
</dbReference>
<sequence length="276" mass="30831">MAQFHLHLISDATGETLHAISKAVLVQFEQASAIEHVWSLVRSERQLKAVIDTIAGRPGIVMFTLVDFKLREILEEACKKLAMPCVSVLDPAMAVVSAYLGATSRGLPGRQHEIGDEYFNRIEAMNFAMTHDDGQFPQRLAESDIILVGVSRTSKTPTSIYLANRGVKVANVPFVPNIPLPPELFELTRPLIVGLTTNPEVLIEIRRNRLLSLKERSVTDYVDPEIVREEVATAKRLFARHGWPTINVARRSIEETAATILNLYNRRAEERLNGGK</sequence>
<dbReference type="GO" id="GO:0016776">
    <property type="term" value="F:phosphotransferase activity, phosphate group as acceptor"/>
    <property type="evidence" value="ECO:0007669"/>
    <property type="project" value="UniProtKB-UniRule"/>
</dbReference>
<protein>
    <recommendedName>
        <fullName evidence="5">Putative pyruvate, phosphate dikinase regulatory protein</fullName>
        <shortName evidence="5">PPDK regulatory protein</shortName>
        <ecNumber evidence="5">2.7.11.32</ecNumber>
        <ecNumber evidence="5">2.7.4.27</ecNumber>
    </recommendedName>
</protein>
<dbReference type="FunCoup" id="A0A1Y5RRA3">
    <property type="interactions" value="263"/>
</dbReference>
<dbReference type="GO" id="GO:0043531">
    <property type="term" value="F:ADP binding"/>
    <property type="evidence" value="ECO:0007669"/>
    <property type="project" value="UniProtKB-UniRule"/>
</dbReference>
<comment type="similarity">
    <text evidence="5">Belongs to the pyruvate, phosphate/water dikinase regulatory protein family. PDRP subfamily.</text>
</comment>
<dbReference type="EC" id="2.7.4.27" evidence="5"/>
<evidence type="ECO:0000313" key="6">
    <source>
        <dbReference type="EMBL" id="SLN20813.1"/>
    </source>
</evidence>
<reference evidence="6 7" key="1">
    <citation type="submission" date="2017-03" db="EMBL/GenBank/DDBJ databases">
        <authorList>
            <person name="Afonso C.L."/>
            <person name="Miller P.J."/>
            <person name="Scott M.A."/>
            <person name="Spackman E."/>
            <person name="Goraichik I."/>
            <person name="Dimitrov K.M."/>
            <person name="Suarez D.L."/>
            <person name="Swayne D.E."/>
        </authorList>
    </citation>
    <scope>NUCLEOTIDE SEQUENCE [LARGE SCALE GENOMIC DNA]</scope>
    <source>
        <strain evidence="6 7">CECT 7691</strain>
    </source>
</reference>
<keyword evidence="3 5" id="KW-0547">Nucleotide-binding</keyword>
<comment type="catalytic activity">
    <reaction evidence="5">
        <text>N(tele)-phospho-L-histidyl/L-threonyl-[pyruvate, phosphate dikinase] + ADP = N(tele)-phospho-L-histidyl/O-phospho-L-threonyl-[pyruvate, phosphate dikinase] + AMP + H(+)</text>
        <dbReference type="Rhea" id="RHEA:43692"/>
        <dbReference type="Rhea" id="RHEA-COMP:10650"/>
        <dbReference type="Rhea" id="RHEA-COMP:10651"/>
        <dbReference type="ChEBI" id="CHEBI:15378"/>
        <dbReference type="ChEBI" id="CHEBI:30013"/>
        <dbReference type="ChEBI" id="CHEBI:61977"/>
        <dbReference type="ChEBI" id="CHEBI:83586"/>
        <dbReference type="ChEBI" id="CHEBI:456215"/>
        <dbReference type="ChEBI" id="CHEBI:456216"/>
        <dbReference type="EC" id="2.7.11.32"/>
    </reaction>
</comment>
<evidence type="ECO:0000313" key="7">
    <source>
        <dbReference type="Proteomes" id="UP000193200"/>
    </source>
</evidence>
<dbReference type="EC" id="2.7.11.32" evidence="5"/>
<comment type="catalytic activity">
    <reaction evidence="5">
        <text>N(tele)-phospho-L-histidyl/O-phospho-L-threonyl-[pyruvate, phosphate dikinase] + phosphate + H(+) = N(tele)-phospho-L-histidyl/L-threonyl-[pyruvate, phosphate dikinase] + diphosphate</text>
        <dbReference type="Rhea" id="RHEA:43696"/>
        <dbReference type="Rhea" id="RHEA-COMP:10650"/>
        <dbReference type="Rhea" id="RHEA-COMP:10651"/>
        <dbReference type="ChEBI" id="CHEBI:15378"/>
        <dbReference type="ChEBI" id="CHEBI:30013"/>
        <dbReference type="ChEBI" id="CHEBI:33019"/>
        <dbReference type="ChEBI" id="CHEBI:43474"/>
        <dbReference type="ChEBI" id="CHEBI:61977"/>
        <dbReference type="ChEBI" id="CHEBI:83586"/>
        <dbReference type="EC" id="2.7.4.27"/>
    </reaction>
</comment>
<dbReference type="GO" id="GO:0004674">
    <property type="term" value="F:protein serine/threonine kinase activity"/>
    <property type="evidence" value="ECO:0007669"/>
    <property type="project" value="UniProtKB-UniRule"/>
</dbReference>
<keyword evidence="1 5" id="KW-0723">Serine/threonine-protein kinase</keyword>
<dbReference type="PANTHER" id="PTHR31756">
    <property type="entry name" value="PYRUVATE, PHOSPHATE DIKINASE REGULATORY PROTEIN 1, CHLOROPLASTIC"/>
    <property type="match status" value="1"/>
</dbReference>
<keyword evidence="4 5" id="KW-0418">Kinase</keyword>
<evidence type="ECO:0000256" key="1">
    <source>
        <dbReference type="ARBA" id="ARBA00022527"/>
    </source>
</evidence>
<name>A0A1Y5RRA3_9PROT</name>
<dbReference type="PANTHER" id="PTHR31756:SF3">
    <property type="entry name" value="PYRUVATE, PHOSPHATE DIKINASE REGULATORY PROTEIN 1, CHLOROPLASTIC"/>
    <property type="match status" value="1"/>
</dbReference>
<dbReference type="Pfam" id="PF03618">
    <property type="entry name" value="Kinase-PPPase"/>
    <property type="match status" value="1"/>
</dbReference>
<dbReference type="InterPro" id="IPR005177">
    <property type="entry name" value="Kinase-pyrophosphorylase"/>
</dbReference>
<dbReference type="InParanoid" id="A0A1Y5RRA3"/>
<dbReference type="Proteomes" id="UP000193200">
    <property type="component" value="Unassembled WGS sequence"/>
</dbReference>
<dbReference type="HAMAP" id="MF_00921">
    <property type="entry name" value="PDRP"/>
    <property type="match status" value="1"/>
</dbReference>